<reference evidence="8" key="3">
    <citation type="submission" date="2015-04" db="UniProtKB">
        <authorList>
            <consortium name="EnsemblPlants"/>
        </authorList>
    </citation>
    <scope>IDENTIFICATION</scope>
</reference>
<feature type="domain" description="TF-B3" evidence="7">
    <location>
        <begin position="515"/>
        <end position="598"/>
    </location>
</feature>
<keyword evidence="5" id="KW-0539">Nucleus</keyword>
<dbReference type="HOGENOM" id="CLU_015069_8_1_1"/>
<dbReference type="Gene3D" id="2.40.330.10">
    <property type="entry name" value="DNA-binding pseudobarrel domain"/>
    <property type="match status" value="4"/>
</dbReference>
<evidence type="ECO:0000256" key="3">
    <source>
        <dbReference type="ARBA" id="ARBA00023125"/>
    </source>
</evidence>
<organism evidence="8 9">
    <name type="scientific">Leersia perrieri</name>
    <dbReference type="NCBI Taxonomy" id="77586"/>
    <lineage>
        <taxon>Eukaryota</taxon>
        <taxon>Viridiplantae</taxon>
        <taxon>Streptophyta</taxon>
        <taxon>Embryophyta</taxon>
        <taxon>Tracheophyta</taxon>
        <taxon>Spermatophyta</taxon>
        <taxon>Magnoliopsida</taxon>
        <taxon>Liliopsida</taxon>
        <taxon>Poales</taxon>
        <taxon>Poaceae</taxon>
        <taxon>BOP clade</taxon>
        <taxon>Oryzoideae</taxon>
        <taxon>Oryzeae</taxon>
        <taxon>Oryzinae</taxon>
        <taxon>Leersia</taxon>
    </lineage>
</organism>
<feature type="domain" description="TF-B3" evidence="7">
    <location>
        <begin position="33"/>
        <end position="109"/>
    </location>
</feature>
<keyword evidence="9" id="KW-1185">Reference proteome</keyword>
<feature type="region of interest" description="Disordered" evidence="6">
    <location>
        <begin position="428"/>
        <end position="452"/>
    </location>
</feature>
<dbReference type="SUPFAM" id="SSF101936">
    <property type="entry name" value="DNA-binding pseudobarrel domain"/>
    <property type="match status" value="4"/>
</dbReference>
<dbReference type="GO" id="GO:0005634">
    <property type="term" value="C:nucleus"/>
    <property type="evidence" value="ECO:0007669"/>
    <property type="project" value="UniProtKB-SubCell"/>
</dbReference>
<evidence type="ECO:0000256" key="6">
    <source>
        <dbReference type="SAM" id="MobiDB-lite"/>
    </source>
</evidence>
<keyword evidence="3" id="KW-0238">DNA-binding</keyword>
<dbReference type="GO" id="GO:0003677">
    <property type="term" value="F:DNA binding"/>
    <property type="evidence" value="ECO:0007669"/>
    <property type="project" value="UniProtKB-KW"/>
</dbReference>
<dbReference type="SMART" id="SM01019">
    <property type="entry name" value="B3"/>
    <property type="match status" value="3"/>
</dbReference>
<protein>
    <recommendedName>
        <fullName evidence="7">TF-B3 domain-containing protein</fullName>
    </recommendedName>
</protein>
<evidence type="ECO:0000256" key="4">
    <source>
        <dbReference type="ARBA" id="ARBA00023163"/>
    </source>
</evidence>
<evidence type="ECO:0000256" key="1">
    <source>
        <dbReference type="ARBA" id="ARBA00004123"/>
    </source>
</evidence>
<proteinExistence type="predicted"/>
<dbReference type="CDD" id="cd10017">
    <property type="entry name" value="B3_DNA"/>
    <property type="match status" value="3"/>
</dbReference>
<dbReference type="AlphaFoldDB" id="A0A0D9VWG6"/>
<reference evidence="8 9" key="1">
    <citation type="submission" date="2012-08" db="EMBL/GenBank/DDBJ databases">
        <title>Oryza genome evolution.</title>
        <authorList>
            <person name="Wing R.A."/>
        </authorList>
    </citation>
    <scope>NUCLEOTIDE SEQUENCE</scope>
</reference>
<evidence type="ECO:0000256" key="2">
    <source>
        <dbReference type="ARBA" id="ARBA00023015"/>
    </source>
</evidence>
<keyword evidence="4" id="KW-0804">Transcription</keyword>
<dbReference type="eggNOG" id="ENOG502QT0X">
    <property type="taxonomic scope" value="Eukaryota"/>
</dbReference>
<dbReference type="PANTHER" id="PTHR31391">
    <property type="entry name" value="B3 DOMAIN-CONTAINING PROTEIN OS11G0197600-RELATED"/>
    <property type="match status" value="1"/>
</dbReference>
<keyword evidence="2" id="KW-0805">Transcription regulation</keyword>
<comment type="subcellular location">
    <subcellularLocation>
        <location evidence="1">Nucleus</location>
    </subcellularLocation>
</comment>
<feature type="compositionally biased region" description="Polar residues" evidence="6">
    <location>
        <begin position="428"/>
        <end position="443"/>
    </location>
</feature>
<sequence>MESGERTETWDKKTKLGRDGRVFLFGPGPLDTIPHKFAQNFGDKIQGMIKLKACNGNTFSVLVAKCSDKLVLTAGWAAFVSSHDIKIGDFLVFRYIGNSQFEVKIFGPSGCVKASSHNAAKVAHDVQNMQGDLIGISSRSDNNLLKQWLTTERQNQLEMDGTDKCNEKMKMKTENAFSSKDDQETPAASGYVLSCSQIPLTEVHRMKVKEKVRAVQSHHPVFVTVMKKSNITRLPCHLIFSTKYANKYLPREDQMLTLQRQGKRWQIGDTCLFEQLRNENPFTMNKMRKPNTRSTERVEYYHCNRTDNQEKHFFKVMIDDFHKRMIIPEKFERHFKGVITKTIKLETCNDTLDVQITKKLNRLVLGSGWESFVSAHGLKMGDFLVFKYNGNLLLQVLIFDPSGCEKSTSCCMKNAIDHVEQRWKEPTDVSTTCHDQPKKSPQNRNKHWMQKDSTGKGHKIINIRSSSTPSNVSEHVETHFVAGCILPRRTFIPEVQENKMKETIQAINSKIPMYGNAITKYNIFGSSCALEISRQYDDAYLPYHGQELILRHHDKSWKVQFCRYNHKSRKLTQGWKRFAHDNNLRIGDLCLFETLKKN</sequence>
<evidence type="ECO:0000313" key="9">
    <source>
        <dbReference type="Proteomes" id="UP000032180"/>
    </source>
</evidence>
<dbReference type="InterPro" id="IPR003340">
    <property type="entry name" value="B3_DNA-bd"/>
</dbReference>
<dbReference type="EnsemblPlants" id="LPERR03G21790.1">
    <property type="protein sequence ID" value="LPERR03G21790.1"/>
    <property type="gene ID" value="LPERR03G21790"/>
</dbReference>
<accession>A0A0D9VWG6</accession>
<feature type="domain" description="TF-B3" evidence="7">
    <location>
        <begin position="310"/>
        <end position="402"/>
    </location>
</feature>
<reference evidence="9" key="2">
    <citation type="submission" date="2013-12" db="EMBL/GenBank/DDBJ databases">
        <authorList>
            <person name="Yu Y."/>
            <person name="Lee S."/>
            <person name="de Baynast K."/>
            <person name="Wissotski M."/>
            <person name="Liu L."/>
            <person name="Talag J."/>
            <person name="Goicoechea J."/>
            <person name="Angelova A."/>
            <person name="Jetty R."/>
            <person name="Kudrna D."/>
            <person name="Golser W."/>
            <person name="Rivera L."/>
            <person name="Zhang J."/>
            <person name="Wing R."/>
        </authorList>
    </citation>
    <scope>NUCLEOTIDE SEQUENCE</scope>
</reference>
<dbReference type="Pfam" id="PF02362">
    <property type="entry name" value="B3"/>
    <property type="match status" value="3"/>
</dbReference>
<dbReference type="STRING" id="77586.A0A0D9VWG6"/>
<dbReference type="Proteomes" id="UP000032180">
    <property type="component" value="Chromosome 3"/>
</dbReference>
<dbReference type="PROSITE" id="PS50863">
    <property type="entry name" value="B3"/>
    <property type="match status" value="3"/>
</dbReference>
<evidence type="ECO:0000313" key="8">
    <source>
        <dbReference type="EnsemblPlants" id="LPERR03G21790.1"/>
    </source>
</evidence>
<dbReference type="PANTHER" id="PTHR31391:SF121">
    <property type="entry name" value="B3 DOMAIN-CONTAINING PROTEIN OS08G0325100-RELATED"/>
    <property type="match status" value="1"/>
</dbReference>
<dbReference type="InterPro" id="IPR015300">
    <property type="entry name" value="DNA-bd_pseudobarrel_sf"/>
</dbReference>
<evidence type="ECO:0000259" key="7">
    <source>
        <dbReference type="PROSITE" id="PS50863"/>
    </source>
</evidence>
<dbReference type="InterPro" id="IPR044837">
    <property type="entry name" value="REM16-like"/>
</dbReference>
<name>A0A0D9VWG6_9ORYZ</name>
<evidence type="ECO:0000256" key="5">
    <source>
        <dbReference type="ARBA" id="ARBA00023242"/>
    </source>
</evidence>
<dbReference type="Gramene" id="LPERR03G21790.1">
    <property type="protein sequence ID" value="LPERR03G21790.1"/>
    <property type="gene ID" value="LPERR03G21790"/>
</dbReference>